<name>A0A504YJW3_FASGI</name>
<dbReference type="InterPro" id="IPR008280">
    <property type="entry name" value="Tub_FtsZ_C"/>
</dbReference>
<accession>A0A504YJW3</accession>
<dbReference type="STRING" id="46835.A0A504YJW3"/>
<keyword evidence="3" id="KW-0547">Nucleotide-binding</keyword>
<proteinExistence type="inferred from homology"/>
<protein>
    <submittedName>
        <fullName evidence="5">Uncharacterized protein</fullName>
    </submittedName>
</protein>
<feature type="non-terminal residue" evidence="5">
    <location>
        <position position="1"/>
    </location>
</feature>
<sequence>CDIRQLRDYLRPVSWNQEPIDQWFDKNGRTTRNNVTLAFNSCCITEDLNCLITRAHMRWKAGAYVHWFTRFGCTQDTFAAAFEQMKQVVDSYEQLAS</sequence>
<comment type="caution">
    <text evidence="5">The sequence shown here is derived from an EMBL/GenBank/DDBJ whole genome shotgun (WGS) entry which is preliminary data.</text>
</comment>
<dbReference type="EMBL" id="SUNJ01007998">
    <property type="protein sequence ID" value="TPP61574.1"/>
    <property type="molecule type" value="Genomic_DNA"/>
</dbReference>
<evidence type="ECO:0000256" key="2">
    <source>
        <dbReference type="ARBA" id="ARBA00022701"/>
    </source>
</evidence>
<keyword evidence="4" id="KW-0342">GTP-binding</keyword>
<keyword evidence="6" id="KW-1185">Reference proteome</keyword>
<evidence type="ECO:0000256" key="4">
    <source>
        <dbReference type="ARBA" id="ARBA00023134"/>
    </source>
</evidence>
<dbReference type="Gene3D" id="1.10.287.600">
    <property type="entry name" value="Helix hairpin bin"/>
    <property type="match status" value="1"/>
</dbReference>
<evidence type="ECO:0000313" key="5">
    <source>
        <dbReference type="EMBL" id="TPP61574.1"/>
    </source>
</evidence>
<evidence type="ECO:0000256" key="3">
    <source>
        <dbReference type="ARBA" id="ARBA00022741"/>
    </source>
</evidence>
<evidence type="ECO:0000313" key="6">
    <source>
        <dbReference type="Proteomes" id="UP000316759"/>
    </source>
</evidence>
<comment type="similarity">
    <text evidence="1">Belongs to the tubulin family.</text>
</comment>
<dbReference type="SUPFAM" id="SSF55307">
    <property type="entry name" value="Tubulin C-terminal domain-like"/>
    <property type="match status" value="1"/>
</dbReference>
<reference evidence="5 6" key="1">
    <citation type="submission" date="2019-04" db="EMBL/GenBank/DDBJ databases">
        <title>Annotation for the trematode Fasciola gigantica.</title>
        <authorList>
            <person name="Choi Y.-J."/>
        </authorList>
    </citation>
    <scope>NUCLEOTIDE SEQUENCE [LARGE SCALE GENOMIC DNA]</scope>
    <source>
        <strain evidence="5">Uganda_cow_1</strain>
    </source>
</reference>
<evidence type="ECO:0000256" key="1">
    <source>
        <dbReference type="ARBA" id="ARBA00009636"/>
    </source>
</evidence>
<dbReference type="GO" id="GO:0005874">
    <property type="term" value="C:microtubule"/>
    <property type="evidence" value="ECO:0007669"/>
    <property type="project" value="UniProtKB-KW"/>
</dbReference>
<organism evidence="5 6">
    <name type="scientific">Fasciola gigantica</name>
    <name type="common">Giant liver fluke</name>
    <dbReference type="NCBI Taxonomy" id="46835"/>
    <lineage>
        <taxon>Eukaryota</taxon>
        <taxon>Metazoa</taxon>
        <taxon>Spiralia</taxon>
        <taxon>Lophotrochozoa</taxon>
        <taxon>Platyhelminthes</taxon>
        <taxon>Trematoda</taxon>
        <taxon>Digenea</taxon>
        <taxon>Plagiorchiida</taxon>
        <taxon>Echinostomata</taxon>
        <taxon>Echinostomatoidea</taxon>
        <taxon>Fasciolidae</taxon>
        <taxon>Fasciola</taxon>
    </lineage>
</organism>
<dbReference type="Proteomes" id="UP000316759">
    <property type="component" value="Unassembled WGS sequence"/>
</dbReference>
<dbReference type="OrthoDB" id="2588702at2759"/>
<keyword evidence="2" id="KW-0493">Microtubule</keyword>
<dbReference type="AlphaFoldDB" id="A0A504YJW3"/>
<dbReference type="InterPro" id="IPR023123">
    <property type="entry name" value="Tubulin_C"/>
</dbReference>
<gene>
    <name evidence="5" type="ORF">FGIG_11280</name>
</gene>
<dbReference type="GO" id="GO:0005525">
    <property type="term" value="F:GTP binding"/>
    <property type="evidence" value="ECO:0007669"/>
    <property type="project" value="UniProtKB-KW"/>
</dbReference>